<accession>A0A842HDB7</accession>
<keyword evidence="1" id="KW-1133">Transmembrane helix</keyword>
<evidence type="ECO:0000256" key="1">
    <source>
        <dbReference type="SAM" id="Phobius"/>
    </source>
</evidence>
<dbReference type="Proteomes" id="UP000546464">
    <property type="component" value="Unassembled WGS sequence"/>
</dbReference>
<dbReference type="AlphaFoldDB" id="A0A842HDB7"/>
<sequence>MPALKIIFCTFAAFWLPLRLLAGWLGLQSLLDLAETAGDVPKYIALVGAVLMLIDLWHSSRTQDDKIWWTVLGLIFAPIVMPVYWLGFGFKENLKKLKPLPEKDSDDEAPAA</sequence>
<keyword evidence="3" id="KW-1185">Reference proteome</keyword>
<reference evidence="2 3" key="1">
    <citation type="submission" date="2020-07" db="EMBL/GenBank/DDBJ databases">
        <authorList>
            <person name="Feng X."/>
        </authorList>
    </citation>
    <scope>NUCLEOTIDE SEQUENCE [LARGE SCALE GENOMIC DNA]</scope>
    <source>
        <strain evidence="2 3">JCM31066</strain>
    </source>
</reference>
<dbReference type="EMBL" id="JACHVB010000025">
    <property type="protein sequence ID" value="MBC2594503.1"/>
    <property type="molecule type" value="Genomic_DNA"/>
</dbReference>
<keyword evidence="1" id="KW-0472">Membrane</keyword>
<evidence type="ECO:0000313" key="3">
    <source>
        <dbReference type="Proteomes" id="UP000546464"/>
    </source>
</evidence>
<proteinExistence type="predicted"/>
<organism evidence="2 3">
    <name type="scientific">Ruficoccus amylovorans</name>
    <dbReference type="NCBI Taxonomy" id="1804625"/>
    <lineage>
        <taxon>Bacteria</taxon>
        <taxon>Pseudomonadati</taxon>
        <taxon>Verrucomicrobiota</taxon>
        <taxon>Opitutia</taxon>
        <taxon>Puniceicoccales</taxon>
        <taxon>Cerasicoccaceae</taxon>
        <taxon>Ruficoccus</taxon>
    </lineage>
</organism>
<dbReference type="RefSeq" id="WP_185675485.1">
    <property type="nucleotide sequence ID" value="NZ_JACHVB010000025.1"/>
</dbReference>
<keyword evidence="1" id="KW-0812">Transmembrane</keyword>
<feature type="transmembrane region" description="Helical" evidence="1">
    <location>
        <begin position="67"/>
        <end position="88"/>
    </location>
</feature>
<gene>
    <name evidence="2" type="ORF">H5P28_09560</name>
</gene>
<protein>
    <submittedName>
        <fullName evidence="2">Uncharacterized protein</fullName>
    </submittedName>
</protein>
<name>A0A842HDB7_9BACT</name>
<evidence type="ECO:0000313" key="2">
    <source>
        <dbReference type="EMBL" id="MBC2594503.1"/>
    </source>
</evidence>
<comment type="caution">
    <text evidence="2">The sequence shown here is derived from an EMBL/GenBank/DDBJ whole genome shotgun (WGS) entry which is preliminary data.</text>
</comment>